<name>A0A8E0RNB7_9TREM</name>
<gene>
    <name evidence="2" type="ORF">FBUS_05829</name>
</gene>
<organism evidence="2 3">
    <name type="scientific">Fasciolopsis buskii</name>
    <dbReference type="NCBI Taxonomy" id="27845"/>
    <lineage>
        <taxon>Eukaryota</taxon>
        <taxon>Metazoa</taxon>
        <taxon>Spiralia</taxon>
        <taxon>Lophotrochozoa</taxon>
        <taxon>Platyhelminthes</taxon>
        <taxon>Trematoda</taxon>
        <taxon>Digenea</taxon>
        <taxon>Plagiorchiida</taxon>
        <taxon>Echinostomata</taxon>
        <taxon>Echinostomatoidea</taxon>
        <taxon>Fasciolidae</taxon>
        <taxon>Fasciolopsis</taxon>
    </lineage>
</organism>
<accession>A0A8E0RNB7</accession>
<proteinExistence type="predicted"/>
<dbReference type="AlphaFoldDB" id="A0A8E0RNB7"/>
<comment type="caution">
    <text evidence="2">The sequence shown here is derived from an EMBL/GenBank/DDBJ whole genome shotgun (WGS) entry which is preliminary data.</text>
</comment>
<feature type="region of interest" description="Disordered" evidence="1">
    <location>
        <begin position="107"/>
        <end position="175"/>
    </location>
</feature>
<keyword evidence="3" id="KW-1185">Reference proteome</keyword>
<dbReference type="OrthoDB" id="6279429at2759"/>
<evidence type="ECO:0000313" key="2">
    <source>
        <dbReference type="EMBL" id="KAA0186414.1"/>
    </source>
</evidence>
<dbReference type="Gene3D" id="1.10.8.10">
    <property type="entry name" value="DNA helicase RuvA subunit, C-terminal domain"/>
    <property type="match status" value="1"/>
</dbReference>
<feature type="region of interest" description="Disordered" evidence="1">
    <location>
        <begin position="317"/>
        <end position="348"/>
    </location>
</feature>
<reference evidence="2" key="1">
    <citation type="submission" date="2019-05" db="EMBL/GenBank/DDBJ databases">
        <title>Annotation for the trematode Fasciolopsis buski.</title>
        <authorList>
            <person name="Choi Y.-J."/>
        </authorList>
    </citation>
    <scope>NUCLEOTIDE SEQUENCE</scope>
    <source>
        <strain evidence="2">HT</strain>
        <tissue evidence="2">Whole worm</tissue>
    </source>
</reference>
<protein>
    <recommendedName>
        <fullName evidence="4">PB1 domain-containing protein</fullName>
    </recommendedName>
</protein>
<dbReference type="Gene3D" id="3.10.20.90">
    <property type="entry name" value="Phosphatidylinositol 3-kinase Catalytic Subunit, Chain A, domain 1"/>
    <property type="match status" value="1"/>
</dbReference>
<dbReference type="EMBL" id="LUCM01009770">
    <property type="protein sequence ID" value="KAA0186414.1"/>
    <property type="molecule type" value="Genomic_DNA"/>
</dbReference>
<evidence type="ECO:0008006" key="4">
    <source>
        <dbReference type="Google" id="ProtNLM"/>
    </source>
</evidence>
<sequence length="393" mass="43655">MTKLIKIVIPSQRSQTSTEVNRWSIKEEWSEKIWDELMTKLQKLFRTRQTKFFVSWFDGEDYCTIRDLDDLQEAVEFMESQDNGTKGIRIFASPEKQEHQTIFGVKPVAPAEERQDPPDLEDLGLLSSKQSDDNLNQISNWELLNLEDEESKTTEVPEEAPEEPHEISQEKPQNPEDEITAAPVMVPPPPASSAIADTSADFAKNTDNSPVTSSAPADLTNIGQNASLVGIPPTQAPSFLACMPPYGMPQYYMPAAGISPLFGSQWNGNPMAAQVYPGVELTSIQTPSQSIPSAPLVPQQSAGPISSTAELVAVPLSSVSVSQQPKEQPDVPKTEHRKKDKPSKSHYMPLCLQTLRSMGYTQDERTLKRIIRSKKGNLNEILDSLNNEFANFQ</sequence>
<feature type="compositionally biased region" description="Acidic residues" evidence="1">
    <location>
        <begin position="145"/>
        <end position="161"/>
    </location>
</feature>
<dbReference type="Proteomes" id="UP000728185">
    <property type="component" value="Unassembled WGS sequence"/>
</dbReference>
<dbReference type="CDD" id="cd05992">
    <property type="entry name" value="PB1"/>
    <property type="match status" value="1"/>
</dbReference>
<feature type="compositionally biased region" description="Polar residues" evidence="1">
    <location>
        <begin position="127"/>
        <end position="142"/>
    </location>
</feature>
<evidence type="ECO:0000256" key="1">
    <source>
        <dbReference type="SAM" id="MobiDB-lite"/>
    </source>
</evidence>
<evidence type="ECO:0000313" key="3">
    <source>
        <dbReference type="Proteomes" id="UP000728185"/>
    </source>
</evidence>
<dbReference type="SUPFAM" id="SSF54277">
    <property type="entry name" value="CAD &amp; PB1 domains"/>
    <property type="match status" value="1"/>
</dbReference>